<dbReference type="InterPro" id="IPR011059">
    <property type="entry name" value="Metal-dep_hydrolase_composite"/>
</dbReference>
<keyword evidence="3" id="KW-0732">Signal</keyword>
<evidence type="ECO:0000256" key="1">
    <source>
        <dbReference type="PIRSR" id="PIRSR039004-1"/>
    </source>
</evidence>
<dbReference type="PANTHER" id="PTHR42717">
    <property type="entry name" value="DIHYDROOROTASE-RELATED"/>
    <property type="match status" value="1"/>
</dbReference>
<dbReference type="AlphaFoldDB" id="A0A9E8NDI3"/>
<protein>
    <submittedName>
        <fullName evidence="5">Amidohydrolase/deacetylase family metallohydrolase</fullName>
    </submittedName>
</protein>
<evidence type="ECO:0000256" key="2">
    <source>
        <dbReference type="PIRSR" id="PIRSR039004-2"/>
    </source>
</evidence>
<keyword evidence="6" id="KW-1185">Reference proteome</keyword>
<feature type="modified residue" description="N6-carboxylysine" evidence="2">
    <location>
        <position position="198"/>
    </location>
</feature>
<feature type="signal peptide" evidence="3">
    <location>
        <begin position="1"/>
        <end position="31"/>
    </location>
</feature>
<dbReference type="Pfam" id="PF01979">
    <property type="entry name" value="Amidohydro_1"/>
    <property type="match status" value="1"/>
</dbReference>
<dbReference type="Proteomes" id="UP001164653">
    <property type="component" value="Chromosome"/>
</dbReference>
<dbReference type="KEGG" id="dpf:ON006_08490"/>
<evidence type="ECO:0000313" key="5">
    <source>
        <dbReference type="EMBL" id="WAC13988.1"/>
    </source>
</evidence>
<name>A0A9E8NDI3_9BACT</name>
<dbReference type="EMBL" id="CP112998">
    <property type="protein sequence ID" value="WAC13988.1"/>
    <property type="molecule type" value="Genomic_DNA"/>
</dbReference>
<feature type="binding site" description="via carbamate group" evidence="1">
    <location>
        <position position="198"/>
    </location>
    <ligand>
        <name>Zn(2+)</name>
        <dbReference type="ChEBI" id="CHEBI:29105"/>
        <label>1</label>
    </ligand>
</feature>
<feature type="binding site" evidence="1">
    <location>
        <position position="96"/>
    </location>
    <ligand>
        <name>Zn(2+)</name>
        <dbReference type="ChEBI" id="CHEBI:29105"/>
        <label>1</label>
    </ligand>
</feature>
<feature type="binding site" evidence="1">
    <location>
        <position position="94"/>
    </location>
    <ligand>
        <name>Zn(2+)</name>
        <dbReference type="ChEBI" id="CHEBI:29105"/>
        <label>1</label>
    </ligand>
</feature>
<evidence type="ECO:0000313" key="6">
    <source>
        <dbReference type="Proteomes" id="UP001164653"/>
    </source>
</evidence>
<evidence type="ECO:0000259" key="4">
    <source>
        <dbReference type="Pfam" id="PF01979"/>
    </source>
</evidence>
<dbReference type="Gene3D" id="2.30.40.10">
    <property type="entry name" value="Urease, subunit C, domain 1"/>
    <property type="match status" value="1"/>
</dbReference>
<dbReference type="PANTHER" id="PTHR42717:SF1">
    <property type="entry name" value="IMIDAZOLONEPROPIONASE AND RELATED AMIDOHYDROLASES"/>
    <property type="match status" value="1"/>
</dbReference>
<keyword evidence="1" id="KW-0862">Zinc</keyword>
<gene>
    <name evidence="5" type="ORF">ON006_08490</name>
</gene>
<feature type="domain" description="Amidohydrolase-related" evidence="4">
    <location>
        <begin position="306"/>
        <end position="411"/>
    </location>
</feature>
<dbReference type="InterPro" id="IPR020043">
    <property type="entry name" value="Deacetylase_Atu3266-like"/>
</dbReference>
<feature type="binding site" description="via carbamate group" evidence="1">
    <location>
        <position position="198"/>
    </location>
    <ligand>
        <name>Zn(2+)</name>
        <dbReference type="ChEBI" id="CHEBI:29105"/>
        <label>2</label>
    </ligand>
</feature>
<dbReference type="RefSeq" id="WP_244818904.1">
    <property type="nucleotide sequence ID" value="NZ_CP112998.1"/>
</dbReference>
<accession>A0A9E8NDI3</accession>
<feature type="binding site" evidence="1">
    <location>
        <position position="315"/>
    </location>
    <ligand>
        <name>Zn(2+)</name>
        <dbReference type="ChEBI" id="CHEBI:29105"/>
        <label>1</label>
    </ligand>
</feature>
<dbReference type="GO" id="GO:0016810">
    <property type="term" value="F:hydrolase activity, acting on carbon-nitrogen (but not peptide) bonds"/>
    <property type="evidence" value="ECO:0007669"/>
    <property type="project" value="InterPro"/>
</dbReference>
<dbReference type="SUPFAM" id="SSF51338">
    <property type="entry name" value="Composite domain of metallo-dependent hydrolases"/>
    <property type="match status" value="1"/>
</dbReference>
<dbReference type="Gene3D" id="3.20.20.140">
    <property type="entry name" value="Metal-dependent hydrolases"/>
    <property type="match status" value="1"/>
</dbReference>
<dbReference type="GO" id="GO:0046872">
    <property type="term" value="F:metal ion binding"/>
    <property type="evidence" value="ECO:0007669"/>
    <property type="project" value="UniProtKB-KW"/>
</dbReference>
<feature type="binding site" evidence="1">
    <location>
        <position position="252"/>
    </location>
    <ligand>
        <name>Zn(2+)</name>
        <dbReference type="ChEBI" id="CHEBI:29105"/>
        <label>2</label>
    </ligand>
</feature>
<dbReference type="PIRSF" id="PIRSF039004">
    <property type="entry name" value="ADE_EF_0837"/>
    <property type="match status" value="1"/>
</dbReference>
<feature type="chain" id="PRO_5039283265" evidence="3">
    <location>
        <begin position="32"/>
        <end position="428"/>
    </location>
</feature>
<proteinExistence type="predicted"/>
<reference evidence="5" key="1">
    <citation type="submission" date="2022-11" db="EMBL/GenBank/DDBJ databases">
        <title>Dyadobacter pollutisoli sp. nov., isolated from plastic dumped soil.</title>
        <authorList>
            <person name="Kim J.M."/>
            <person name="Kim K.R."/>
            <person name="Lee J.K."/>
            <person name="Hao L."/>
            <person name="Jeon C.O."/>
        </authorList>
    </citation>
    <scope>NUCLEOTIDE SEQUENCE</scope>
    <source>
        <strain evidence="5">U1</strain>
    </source>
</reference>
<dbReference type="InterPro" id="IPR006680">
    <property type="entry name" value="Amidohydro-rel"/>
</dbReference>
<dbReference type="InterPro" id="IPR032466">
    <property type="entry name" value="Metal_Hydrolase"/>
</dbReference>
<keyword evidence="1" id="KW-0479">Metal-binding</keyword>
<dbReference type="SUPFAM" id="SSF51556">
    <property type="entry name" value="Metallo-dependent hydrolases"/>
    <property type="match status" value="1"/>
</dbReference>
<dbReference type="NCBIfam" id="NF006689">
    <property type="entry name" value="PRK09237.1"/>
    <property type="match status" value="1"/>
</dbReference>
<evidence type="ECO:0000256" key="3">
    <source>
        <dbReference type="SAM" id="SignalP"/>
    </source>
</evidence>
<sequence length="428" mass="46719">MSLFLSTRNGARLYAIWCIFSLLCCTLPSQAQEIDLLLKGGHVIDPKNNIDSDMDVAISAGKIVRVAADIPAASAKKTVDVKGFYVTPGLIDMHAHVFNGTTPDAYIANASTSLPPDGFTFRAGITTVVDAGSSGWRNFRTFKSQTIDKAQTRVLAFLNIVGTGMASRYEEQDLADMNPVMVANMIKKLFPNIIVGIKSAHYWGDYAQVQKAVEAGKLADVPVMVDFGEHRPPLSIEKLFKEILRPGDIFTHTYAYGPNDREVVVDENGKVKPFIFEVQKKGIVFDVGHGGGAFSWRQAIPSLAQGFKPNVISTDLHTDSMNGGMKGLDNVISKFLNMGMSLPDAILRTTWNPAQVIKRPDLGNLSVGSDADVAVFNLRKGDFGFIDARRTKLKGDKKLEAELTIRAGKVVWDLNGISVPAWKTELAK</sequence>
<dbReference type="GO" id="GO:0019213">
    <property type="term" value="F:deacetylase activity"/>
    <property type="evidence" value="ECO:0007669"/>
    <property type="project" value="InterPro"/>
</dbReference>
<organism evidence="5 6">
    <name type="scientific">Dyadobacter pollutisoli</name>
    <dbReference type="NCBI Taxonomy" id="2910158"/>
    <lineage>
        <taxon>Bacteria</taxon>
        <taxon>Pseudomonadati</taxon>
        <taxon>Bacteroidota</taxon>
        <taxon>Cytophagia</taxon>
        <taxon>Cytophagales</taxon>
        <taxon>Spirosomataceae</taxon>
        <taxon>Dyadobacter</taxon>
    </lineage>
</organism>